<keyword evidence="2" id="KW-0812">Transmembrane</keyword>
<reference evidence="3 4" key="1">
    <citation type="submission" date="2024-06" db="EMBL/GenBank/DDBJ databases">
        <title>The Natural Products Discovery Center: Release of the First 8490 Sequenced Strains for Exploring Actinobacteria Biosynthetic Diversity.</title>
        <authorList>
            <person name="Kalkreuter E."/>
            <person name="Kautsar S.A."/>
            <person name="Yang D."/>
            <person name="Bader C.D."/>
            <person name="Teijaro C.N."/>
            <person name="Fluegel L."/>
            <person name="Davis C.M."/>
            <person name="Simpson J.R."/>
            <person name="Lauterbach L."/>
            <person name="Steele A.D."/>
            <person name="Gui C."/>
            <person name="Meng S."/>
            <person name="Li G."/>
            <person name="Viehrig K."/>
            <person name="Ye F."/>
            <person name="Su P."/>
            <person name="Kiefer A.F."/>
            <person name="Nichols A."/>
            <person name="Cepeda A.J."/>
            <person name="Yan W."/>
            <person name="Fan B."/>
            <person name="Jiang Y."/>
            <person name="Adhikari A."/>
            <person name="Zheng C.-J."/>
            <person name="Schuster L."/>
            <person name="Cowan T.M."/>
            <person name="Smanski M.J."/>
            <person name="Chevrette M.G."/>
            <person name="De Carvalho L.P.S."/>
            <person name="Shen B."/>
        </authorList>
    </citation>
    <scope>NUCLEOTIDE SEQUENCE [LARGE SCALE GENOMIC DNA]</scope>
    <source>
        <strain evidence="3 4">NPDC048274</strain>
    </source>
</reference>
<comment type="caution">
    <text evidence="3">The sequence shown here is derived from an EMBL/GenBank/DDBJ whole genome shotgun (WGS) entry which is preliminary data.</text>
</comment>
<dbReference type="Proteomes" id="UP001551582">
    <property type="component" value="Unassembled WGS sequence"/>
</dbReference>
<name>A0ABV3EGB6_9ACTN</name>
<gene>
    <name evidence="3" type="ORF">AB0D65_34575</name>
</gene>
<dbReference type="RefSeq" id="WP_359989403.1">
    <property type="nucleotide sequence ID" value="NZ_JBEZLS010000039.1"/>
</dbReference>
<feature type="transmembrane region" description="Helical" evidence="2">
    <location>
        <begin position="102"/>
        <end position="125"/>
    </location>
</feature>
<dbReference type="EMBL" id="JBEZLS010000039">
    <property type="protein sequence ID" value="MEU9355989.1"/>
    <property type="molecule type" value="Genomic_DNA"/>
</dbReference>
<keyword evidence="4" id="KW-1185">Reference proteome</keyword>
<evidence type="ECO:0000256" key="1">
    <source>
        <dbReference type="SAM" id="MobiDB-lite"/>
    </source>
</evidence>
<keyword evidence="2" id="KW-0472">Membrane</keyword>
<evidence type="ECO:0000313" key="3">
    <source>
        <dbReference type="EMBL" id="MEU9355989.1"/>
    </source>
</evidence>
<protein>
    <recommendedName>
        <fullName evidence="5">Integral membrane protein</fullName>
    </recommendedName>
</protein>
<feature type="region of interest" description="Disordered" evidence="1">
    <location>
        <begin position="133"/>
        <end position="184"/>
    </location>
</feature>
<organism evidence="3 4">
    <name type="scientific">Streptomyces griseoloalbus</name>
    <dbReference type="NCBI Taxonomy" id="67303"/>
    <lineage>
        <taxon>Bacteria</taxon>
        <taxon>Bacillati</taxon>
        <taxon>Actinomycetota</taxon>
        <taxon>Actinomycetes</taxon>
        <taxon>Kitasatosporales</taxon>
        <taxon>Streptomycetaceae</taxon>
        <taxon>Streptomyces</taxon>
    </lineage>
</organism>
<feature type="compositionally biased region" description="Gly residues" evidence="1">
    <location>
        <begin position="146"/>
        <end position="159"/>
    </location>
</feature>
<evidence type="ECO:0008006" key="5">
    <source>
        <dbReference type="Google" id="ProtNLM"/>
    </source>
</evidence>
<accession>A0ABV3EGB6</accession>
<evidence type="ECO:0000256" key="2">
    <source>
        <dbReference type="SAM" id="Phobius"/>
    </source>
</evidence>
<keyword evidence="2" id="KW-1133">Transmembrane helix</keyword>
<proteinExistence type="predicted"/>
<feature type="compositionally biased region" description="Low complexity" evidence="1">
    <location>
        <begin position="160"/>
        <end position="169"/>
    </location>
</feature>
<evidence type="ECO:0000313" key="4">
    <source>
        <dbReference type="Proteomes" id="UP001551582"/>
    </source>
</evidence>
<sequence length="184" mass="20054">MRAAEAACSRGPWTCVELIEALRYSEPMPMRRALPALTVPVAAMWLLNLVLERFRPALWPTVTPSSPQPFELPNSVWQQEWGRTADGGHYASYHPASHFRPLHLVETGTVLAVAVLATAAAFAALRRRTVRPRDPARPYAPSTLPGEGGTYGRAVGGRTVGRTVPNPVNHPREPPPAIPDVMSP</sequence>
<feature type="transmembrane region" description="Helical" evidence="2">
    <location>
        <begin position="33"/>
        <end position="51"/>
    </location>
</feature>